<evidence type="ECO:0000256" key="11">
    <source>
        <dbReference type="ARBA" id="ARBA00023286"/>
    </source>
</evidence>
<evidence type="ECO:0000313" key="17">
    <source>
        <dbReference type="Proteomes" id="UP000887565"/>
    </source>
</evidence>
<evidence type="ECO:0000256" key="8">
    <source>
        <dbReference type="ARBA" id="ARBA00023157"/>
    </source>
</evidence>
<protein>
    <submittedName>
        <fullName evidence="18">Uncharacterized protein</fullName>
    </submittedName>
</protein>
<evidence type="ECO:0000256" key="14">
    <source>
        <dbReference type="RuleBase" id="RU000687"/>
    </source>
</evidence>
<dbReference type="GO" id="GO:0097060">
    <property type="term" value="C:synaptic membrane"/>
    <property type="evidence" value="ECO:0007669"/>
    <property type="project" value="UniProtKB-SubCell"/>
</dbReference>
<evidence type="ECO:0000256" key="4">
    <source>
        <dbReference type="ARBA" id="ARBA00022989"/>
    </source>
</evidence>
<dbReference type="Pfam" id="PF02932">
    <property type="entry name" value="Neur_chan_memb"/>
    <property type="match status" value="1"/>
</dbReference>
<dbReference type="GO" id="GO:0004888">
    <property type="term" value="F:transmembrane signaling receptor activity"/>
    <property type="evidence" value="ECO:0007669"/>
    <property type="project" value="InterPro"/>
</dbReference>
<dbReference type="FunFam" id="2.70.170.10:FF:000060">
    <property type="entry name" value="Nicotinic acetylcholine receptor subunit alpha4"/>
    <property type="match status" value="1"/>
</dbReference>
<dbReference type="Proteomes" id="UP000887565">
    <property type="component" value="Unplaced"/>
</dbReference>
<feature type="transmembrane region" description="Helical" evidence="14">
    <location>
        <begin position="140"/>
        <end position="164"/>
    </location>
</feature>
<dbReference type="PROSITE" id="PS00236">
    <property type="entry name" value="NEUROTR_ION_CHANNEL"/>
    <property type="match status" value="1"/>
</dbReference>
<dbReference type="SUPFAM" id="SSF63712">
    <property type="entry name" value="Nicotinic receptor ligand binding domain-like"/>
    <property type="match status" value="1"/>
</dbReference>
<dbReference type="InterPro" id="IPR018000">
    <property type="entry name" value="Neurotransmitter_ion_chnl_CS"/>
</dbReference>
<evidence type="ECO:0000256" key="12">
    <source>
        <dbReference type="ARBA" id="ARBA00023303"/>
    </source>
</evidence>
<dbReference type="AlphaFoldDB" id="A0A915KC56"/>
<evidence type="ECO:0000256" key="6">
    <source>
        <dbReference type="ARBA" id="ARBA00023065"/>
    </source>
</evidence>
<keyword evidence="6 14" id="KW-0406">Ion transport</keyword>
<dbReference type="InterPro" id="IPR036734">
    <property type="entry name" value="Neur_chan_lig-bd_sf"/>
</dbReference>
<dbReference type="PRINTS" id="PR00252">
    <property type="entry name" value="NRIONCHANNEL"/>
</dbReference>
<evidence type="ECO:0000256" key="3">
    <source>
        <dbReference type="ARBA" id="ARBA00022692"/>
    </source>
</evidence>
<dbReference type="InterPro" id="IPR038050">
    <property type="entry name" value="Neuro_actylchol_rec"/>
</dbReference>
<keyword evidence="7 14" id="KW-0472">Membrane</keyword>
<name>A0A915KC56_ROMCU</name>
<proteinExistence type="inferred from homology"/>
<evidence type="ECO:0000256" key="7">
    <source>
        <dbReference type="ARBA" id="ARBA00023136"/>
    </source>
</evidence>
<feature type="domain" description="Neurotransmitter-gated ion-channel transmembrane" evidence="16">
    <location>
        <begin position="146"/>
        <end position="420"/>
    </location>
</feature>
<comment type="subcellular location">
    <subcellularLocation>
        <location evidence="13">Synaptic cell membrane</location>
        <topology evidence="13">Multi-pass membrane protein</topology>
    </subcellularLocation>
</comment>
<dbReference type="Gene3D" id="2.70.170.10">
    <property type="entry name" value="Neurotransmitter-gated ion-channel ligand-binding domain"/>
    <property type="match status" value="1"/>
</dbReference>
<evidence type="ECO:0000259" key="16">
    <source>
        <dbReference type="Pfam" id="PF02932"/>
    </source>
</evidence>
<comment type="similarity">
    <text evidence="14">Belongs to the ligand-gated ion channel (TC 1.A.9) family.</text>
</comment>
<keyword evidence="17" id="KW-1185">Reference proteome</keyword>
<evidence type="ECO:0000256" key="10">
    <source>
        <dbReference type="ARBA" id="ARBA00023180"/>
    </source>
</evidence>
<feature type="transmembrane region" description="Helical" evidence="14">
    <location>
        <begin position="171"/>
        <end position="193"/>
    </location>
</feature>
<keyword evidence="11" id="KW-1071">Ligand-gated ion channel</keyword>
<evidence type="ECO:0000256" key="13">
    <source>
        <dbReference type="ARBA" id="ARBA00034099"/>
    </source>
</evidence>
<dbReference type="PANTHER" id="PTHR18945">
    <property type="entry name" value="NEUROTRANSMITTER GATED ION CHANNEL"/>
    <property type="match status" value="1"/>
</dbReference>
<keyword evidence="4 14" id="KW-1133">Transmembrane helix</keyword>
<keyword evidence="3 14" id="KW-0812">Transmembrane</keyword>
<keyword evidence="12 14" id="KW-0407">Ion channel</keyword>
<evidence type="ECO:0000313" key="18">
    <source>
        <dbReference type="WBParaSite" id="nRc.2.0.1.t36292-RA"/>
    </source>
</evidence>
<evidence type="ECO:0000256" key="5">
    <source>
        <dbReference type="ARBA" id="ARBA00023018"/>
    </source>
</evidence>
<accession>A0A915KC56</accession>
<evidence type="ECO:0000256" key="9">
    <source>
        <dbReference type="ARBA" id="ARBA00023170"/>
    </source>
</evidence>
<dbReference type="SUPFAM" id="SSF90112">
    <property type="entry name" value="Neurotransmitter-gated ion-channel transmembrane pore"/>
    <property type="match status" value="1"/>
</dbReference>
<feature type="domain" description="Neurotransmitter-gated ion-channel ligand-binding" evidence="15">
    <location>
        <begin position="1"/>
        <end position="139"/>
    </location>
</feature>
<dbReference type="InterPro" id="IPR006029">
    <property type="entry name" value="Neurotrans-gated_channel_TM"/>
</dbReference>
<dbReference type="GO" id="GO:0005230">
    <property type="term" value="F:extracellular ligand-gated monoatomic ion channel activity"/>
    <property type="evidence" value="ECO:0007669"/>
    <property type="project" value="InterPro"/>
</dbReference>
<keyword evidence="9" id="KW-0675">Receptor</keyword>
<dbReference type="CDD" id="cd19064">
    <property type="entry name" value="LGIC_TM_nAChR"/>
    <property type="match status" value="1"/>
</dbReference>
<dbReference type="InterPro" id="IPR036719">
    <property type="entry name" value="Neuro-gated_channel_TM_sf"/>
</dbReference>
<evidence type="ECO:0000256" key="2">
    <source>
        <dbReference type="ARBA" id="ARBA00022475"/>
    </source>
</evidence>
<dbReference type="WBParaSite" id="nRc.2.0.1.t36292-RA">
    <property type="protein sequence ID" value="nRc.2.0.1.t36292-RA"/>
    <property type="gene ID" value="nRc.2.0.1.g36292"/>
</dbReference>
<dbReference type="Pfam" id="PF02931">
    <property type="entry name" value="Neur_chan_LBD"/>
    <property type="match status" value="1"/>
</dbReference>
<keyword evidence="5" id="KW-0770">Synapse</keyword>
<dbReference type="InterPro" id="IPR006201">
    <property type="entry name" value="Neur_channel"/>
</dbReference>
<evidence type="ECO:0000256" key="1">
    <source>
        <dbReference type="ARBA" id="ARBA00022448"/>
    </source>
</evidence>
<dbReference type="InterPro" id="IPR006202">
    <property type="entry name" value="Neur_chan_lig-bd"/>
</dbReference>
<feature type="transmembrane region" description="Helical" evidence="14">
    <location>
        <begin position="205"/>
        <end position="228"/>
    </location>
</feature>
<feature type="transmembrane region" description="Helical" evidence="14">
    <location>
        <begin position="409"/>
        <end position="428"/>
    </location>
</feature>
<reference evidence="18" key="1">
    <citation type="submission" date="2022-11" db="UniProtKB">
        <authorList>
            <consortium name="WormBaseParasite"/>
        </authorList>
    </citation>
    <scope>IDENTIFICATION</scope>
</reference>
<keyword evidence="1 14" id="KW-0813">Transport</keyword>
<organism evidence="17 18">
    <name type="scientific">Romanomermis culicivorax</name>
    <name type="common">Nematode worm</name>
    <dbReference type="NCBI Taxonomy" id="13658"/>
    <lineage>
        <taxon>Eukaryota</taxon>
        <taxon>Metazoa</taxon>
        <taxon>Ecdysozoa</taxon>
        <taxon>Nematoda</taxon>
        <taxon>Enoplea</taxon>
        <taxon>Dorylaimia</taxon>
        <taxon>Mermithida</taxon>
        <taxon>Mermithoidea</taxon>
        <taxon>Mermithidae</taxon>
        <taxon>Romanomermis</taxon>
    </lineage>
</organism>
<dbReference type="Gene3D" id="1.20.58.390">
    <property type="entry name" value="Neurotransmitter-gated ion-channel transmembrane domain"/>
    <property type="match status" value="2"/>
</dbReference>
<keyword evidence="2" id="KW-1003">Cell membrane</keyword>
<keyword evidence="8" id="KW-1015">Disulfide bond</keyword>
<evidence type="ECO:0000259" key="15">
    <source>
        <dbReference type="Pfam" id="PF02931"/>
    </source>
</evidence>
<dbReference type="FunFam" id="1.20.58.390:FF:000001">
    <property type="entry name" value="Neuronal nicotinic acetylcholine receptor subunit 3"/>
    <property type="match status" value="1"/>
</dbReference>
<sequence>ADGKYQVTIATKAAIHYSGRVRWEPPAIYKSMCQIDVEWFPFDDQVCSMKFGSWSYDGQELDLIHEFFEEHEEDQPIYKYTNGNITVECLENGIDLSRYYSSTEWDIIAVPSVKKHEKYPCCPNMYIDITYHLHLRRKPLFYAVNLIFPCMGMSFLTTAVFYLPSSSGEKVTLCISILVSLTVFFLLLVEIIPSTSLVVPLMAKYLLFTMVTITVAIAVTVVVINVHFRSHRIHSLSKRARKLLLESKLARYLLLDDPKQLLGSPVKNLSFSSKKPNFRADRSDTLVVQSPVQFFNCNFEEFLSSTTPVKNPTRKKARIGPKFSVNRNQAGLFSSFGSSTSTPLIQRNRNVAARICETASHLAENDDDQSHLKTVVDELIYIATFMEDADHAKKIVDEWMFVSMIIDRVFLIIFAITCFVAEGMIKAAI</sequence>
<keyword evidence="10" id="KW-0325">Glycoprotein</keyword>